<name>A0A9X1TYK2_9CORY</name>
<evidence type="ECO:0000259" key="5">
    <source>
        <dbReference type="Pfam" id="PF01625"/>
    </source>
</evidence>
<organism evidence="6 7">
    <name type="scientific">Corynebacterium uropygiale</name>
    <dbReference type="NCBI Taxonomy" id="1775911"/>
    <lineage>
        <taxon>Bacteria</taxon>
        <taxon>Bacillati</taxon>
        <taxon>Actinomycetota</taxon>
        <taxon>Actinomycetes</taxon>
        <taxon>Mycobacteriales</taxon>
        <taxon>Corynebacteriaceae</taxon>
        <taxon>Corynebacterium</taxon>
    </lineage>
</organism>
<dbReference type="GO" id="GO:0034599">
    <property type="term" value="P:cellular response to oxidative stress"/>
    <property type="evidence" value="ECO:0007669"/>
    <property type="project" value="TreeGrafter"/>
</dbReference>
<gene>
    <name evidence="4 6" type="primary">msrA</name>
    <name evidence="6" type="ORF">L1O03_09410</name>
</gene>
<comment type="similarity">
    <text evidence="4">Belongs to the MsrA Met sulfoxide reductase family.</text>
</comment>
<dbReference type="PANTHER" id="PTHR42799:SF2">
    <property type="entry name" value="MITOCHONDRIAL PEPTIDE METHIONINE SULFOXIDE REDUCTASE"/>
    <property type="match status" value="1"/>
</dbReference>
<dbReference type="PANTHER" id="PTHR42799">
    <property type="entry name" value="MITOCHONDRIAL PEPTIDE METHIONINE SULFOXIDE REDUCTASE"/>
    <property type="match status" value="1"/>
</dbReference>
<dbReference type="InterPro" id="IPR050162">
    <property type="entry name" value="MsrA_MetSO_reductase"/>
</dbReference>
<keyword evidence="7" id="KW-1185">Reference proteome</keyword>
<protein>
    <recommendedName>
        <fullName evidence="4">Peptide methionine sulfoxide reductase MsrA</fullName>
        <shortName evidence="4">Protein-methionine-S-oxide reductase</shortName>
        <ecNumber evidence="4">1.8.4.11</ecNumber>
    </recommendedName>
    <alternativeName>
        <fullName evidence="4">Peptide-methionine (S)-S-oxide reductase</fullName>
        <shortName evidence="4">Peptide Met(O) reductase</shortName>
    </alternativeName>
</protein>
<evidence type="ECO:0000313" key="7">
    <source>
        <dbReference type="Proteomes" id="UP001139336"/>
    </source>
</evidence>
<sequence>MGWLFSTGQPQLIPAEETLRGGSTPVLAHPQPHVVLGTPIGAPWRPEQRVLIVGLGCFWGAEKLFWSLPGVESTAVGYAGGQTPHPTYREVCTGRTNHAEVVQIIYDPARITLEDLVRKALESHDPTQGFRQGNDVGTQYRSVIYTVGENAEEDARAVQRIVDSYGERLAEHGYGAVTTAVAPLAGQCYLAEDEHQQYLAKNPQGYCPHHSTGVACPMPEDL</sequence>
<dbReference type="GO" id="GO:0008113">
    <property type="term" value="F:peptide-methionine (S)-S-oxide reductase activity"/>
    <property type="evidence" value="ECO:0007669"/>
    <property type="project" value="UniProtKB-UniRule"/>
</dbReference>
<comment type="function">
    <text evidence="4">Has an important function as a repair enzyme for proteins that have been inactivated by oxidation. Catalyzes the reversible oxidation-reduction of methionine sulfoxide in proteins to methionine.</text>
</comment>
<evidence type="ECO:0000256" key="3">
    <source>
        <dbReference type="ARBA" id="ARBA00048782"/>
    </source>
</evidence>
<dbReference type="NCBIfam" id="TIGR00401">
    <property type="entry name" value="msrA"/>
    <property type="match status" value="1"/>
</dbReference>
<feature type="domain" description="Peptide methionine sulphoxide reductase MsrA" evidence="5">
    <location>
        <begin position="52"/>
        <end position="207"/>
    </location>
</feature>
<dbReference type="SUPFAM" id="SSF55068">
    <property type="entry name" value="Peptide methionine sulfoxide reductase"/>
    <property type="match status" value="1"/>
</dbReference>
<dbReference type="EC" id="1.8.4.11" evidence="4"/>
<dbReference type="HAMAP" id="MF_01401">
    <property type="entry name" value="MsrA"/>
    <property type="match status" value="1"/>
</dbReference>
<evidence type="ECO:0000256" key="1">
    <source>
        <dbReference type="ARBA" id="ARBA00023002"/>
    </source>
</evidence>
<keyword evidence="1 4" id="KW-0560">Oxidoreductase</keyword>
<dbReference type="RefSeq" id="WP_236119517.1">
    <property type="nucleotide sequence ID" value="NZ_JAKGSI010000004.1"/>
</dbReference>
<comment type="caution">
    <text evidence="6">The sequence shown here is derived from an EMBL/GenBank/DDBJ whole genome shotgun (WGS) entry which is preliminary data.</text>
</comment>
<dbReference type="InterPro" id="IPR036509">
    <property type="entry name" value="Met_Sox_Rdtase_MsrA_sf"/>
</dbReference>
<proteinExistence type="inferred from homology"/>
<dbReference type="AlphaFoldDB" id="A0A9X1TYK2"/>
<dbReference type="GO" id="GO:0005737">
    <property type="term" value="C:cytoplasm"/>
    <property type="evidence" value="ECO:0007669"/>
    <property type="project" value="TreeGrafter"/>
</dbReference>
<evidence type="ECO:0000313" key="6">
    <source>
        <dbReference type="EMBL" id="MCF4007385.1"/>
    </source>
</evidence>
<reference evidence="6" key="1">
    <citation type="submission" date="2022-01" db="EMBL/GenBank/DDBJ databases">
        <title>Corynebacterium sp. nov isolated from isolated from the feces of the greater white-fronted geese (Anser albifrons) at Poyang Lake, PR China.</title>
        <authorList>
            <person name="Liu Q."/>
        </authorList>
    </citation>
    <scope>NUCLEOTIDE SEQUENCE</scope>
    <source>
        <strain evidence="6">JCM 32435</strain>
    </source>
</reference>
<comment type="catalytic activity">
    <reaction evidence="2 4">
        <text>L-methionyl-[protein] + [thioredoxin]-disulfide + H2O = L-methionyl-(S)-S-oxide-[protein] + [thioredoxin]-dithiol</text>
        <dbReference type="Rhea" id="RHEA:14217"/>
        <dbReference type="Rhea" id="RHEA-COMP:10698"/>
        <dbReference type="Rhea" id="RHEA-COMP:10700"/>
        <dbReference type="Rhea" id="RHEA-COMP:12313"/>
        <dbReference type="Rhea" id="RHEA-COMP:12315"/>
        <dbReference type="ChEBI" id="CHEBI:15377"/>
        <dbReference type="ChEBI" id="CHEBI:16044"/>
        <dbReference type="ChEBI" id="CHEBI:29950"/>
        <dbReference type="ChEBI" id="CHEBI:44120"/>
        <dbReference type="ChEBI" id="CHEBI:50058"/>
        <dbReference type="EC" id="1.8.4.11"/>
    </reaction>
</comment>
<dbReference type="Gene3D" id="3.30.1060.10">
    <property type="entry name" value="Peptide methionine sulphoxide reductase MsrA"/>
    <property type="match status" value="1"/>
</dbReference>
<dbReference type="Pfam" id="PF01625">
    <property type="entry name" value="PMSR"/>
    <property type="match status" value="1"/>
</dbReference>
<evidence type="ECO:0000256" key="4">
    <source>
        <dbReference type="HAMAP-Rule" id="MF_01401"/>
    </source>
</evidence>
<feature type="active site" evidence="4">
    <location>
        <position position="57"/>
    </location>
</feature>
<dbReference type="InterPro" id="IPR002569">
    <property type="entry name" value="Met_Sox_Rdtase_MsrA_dom"/>
</dbReference>
<dbReference type="Proteomes" id="UP001139336">
    <property type="component" value="Unassembled WGS sequence"/>
</dbReference>
<evidence type="ECO:0000256" key="2">
    <source>
        <dbReference type="ARBA" id="ARBA00047806"/>
    </source>
</evidence>
<comment type="catalytic activity">
    <reaction evidence="3 4">
        <text>[thioredoxin]-disulfide + L-methionine + H2O = L-methionine (S)-S-oxide + [thioredoxin]-dithiol</text>
        <dbReference type="Rhea" id="RHEA:19993"/>
        <dbReference type="Rhea" id="RHEA-COMP:10698"/>
        <dbReference type="Rhea" id="RHEA-COMP:10700"/>
        <dbReference type="ChEBI" id="CHEBI:15377"/>
        <dbReference type="ChEBI" id="CHEBI:29950"/>
        <dbReference type="ChEBI" id="CHEBI:50058"/>
        <dbReference type="ChEBI" id="CHEBI:57844"/>
        <dbReference type="ChEBI" id="CHEBI:58772"/>
        <dbReference type="EC" id="1.8.4.11"/>
    </reaction>
</comment>
<dbReference type="EMBL" id="JAKGSI010000004">
    <property type="protein sequence ID" value="MCF4007385.1"/>
    <property type="molecule type" value="Genomic_DNA"/>
</dbReference>
<accession>A0A9X1TYK2</accession>